<proteinExistence type="predicted"/>
<dbReference type="PROSITE" id="PS00108">
    <property type="entry name" value="PROTEIN_KINASE_ST"/>
    <property type="match status" value="1"/>
</dbReference>
<dbReference type="GO" id="GO:0005524">
    <property type="term" value="F:ATP binding"/>
    <property type="evidence" value="ECO:0007669"/>
    <property type="project" value="UniProtKB-KW"/>
</dbReference>
<keyword evidence="5 7" id="KW-0067">ATP-binding</keyword>
<dbReference type="PANTHER" id="PTHR24350">
    <property type="entry name" value="SERINE/THREONINE-PROTEIN KINASE IAL-RELATED"/>
    <property type="match status" value="1"/>
</dbReference>
<keyword evidence="4" id="KW-0418">Kinase</keyword>
<organism evidence="11 12">
    <name type="scientific">Symbiochloris irregularis</name>
    <dbReference type="NCBI Taxonomy" id="706552"/>
    <lineage>
        <taxon>Eukaryota</taxon>
        <taxon>Viridiplantae</taxon>
        <taxon>Chlorophyta</taxon>
        <taxon>core chlorophytes</taxon>
        <taxon>Trebouxiophyceae</taxon>
        <taxon>Trebouxiales</taxon>
        <taxon>Trebouxiaceae</taxon>
        <taxon>Symbiochloris</taxon>
    </lineage>
</organism>
<feature type="binding site" evidence="7">
    <location>
        <begin position="171"/>
        <end position="172"/>
    </location>
    <ligand>
        <name>ATP</name>
        <dbReference type="ChEBI" id="CHEBI:30616"/>
    </ligand>
</feature>
<protein>
    <recommendedName>
        <fullName evidence="10">Protein kinase domain-containing protein</fullName>
    </recommendedName>
</protein>
<feature type="binding site" evidence="7">
    <location>
        <position position="53"/>
    </location>
    <ligand>
        <name>ATP</name>
        <dbReference type="ChEBI" id="CHEBI:30616"/>
    </ligand>
</feature>
<evidence type="ECO:0000256" key="8">
    <source>
        <dbReference type="PIRSR" id="PIRSR630616-3"/>
    </source>
</evidence>
<dbReference type="SMART" id="SM00220">
    <property type="entry name" value="S_TKc"/>
    <property type="match status" value="1"/>
</dbReference>
<evidence type="ECO:0000256" key="4">
    <source>
        <dbReference type="ARBA" id="ARBA00022777"/>
    </source>
</evidence>
<dbReference type="Gene3D" id="1.10.510.10">
    <property type="entry name" value="Transferase(Phosphotransferase) domain 1"/>
    <property type="match status" value="1"/>
</dbReference>
<keyword evidence="1" id="KW-0723">Serine/threonine-protein kinase</keyword>
<accession>A0AAW1NQ19</accession>
<dbReference type="InterPro" id="IPR030616">
    <property type="entry name" value="Aur-like"/>
</dbReference>
<dbReference type="GO" id="GO:0004674">
    <property type="term" value="F:protein serine/threonine kinase activity"/>
    <property type="evidence" value="ECO:0007669"/>
    <property type="project" value="UniProtKB-KW"/>
</dbReference>
<feature type="binding site" evidence="7">
    <location>
        <begin position="120"/>
        <end position="122"/>
    </location>
    <ligand>
        <name>ATP</name>
        <dbReference type="ChEBI" id="CHEBI:30616"/>
    </ligand>
</feature>
<dbReference type="InterPro" id="IPR011009">
    <property type="entry name" value="Kinase-like_dom_sf"/>
</dbReference>
<dbReference type="InterPro" id="IPR008271">
    <property type="entry name" value="Ser/Thr_kinase_AS"/>
</dbReference>
<dbReference type="InterPro" id="IPR000719">
    <property type="entry name" value="Prot_kinase_dom"/>
</dbReference>
<evidence type="ECO:0000256" key="2">
    <source>
        <dbReference type="ARBA" id="ARBA00022679"/>
    </source>
</evidence>
<evidence type="ECO:0000256" key="7">
    <source>
        <dbReference type="PIRSR" id="PIRSR630616-2"/>
    </source>
</evidence>
<dbReference type="PROSITE" id="PS50011">
    <property type="entry name" value="PROTEIN_KINASE_DOM"/>
    <property type="match status" value="1"/>
</dbReference>
<evidence type="ECO:0000313" key="11">
    <source>
        <dbReference type="EMBL" id="KAK9789936.1"/>
    </source>
</evidence>
<feature type="compositionally biased region" description="Low complexity" evidence="9">
    <location>
        <begin position="440"/>
        <end position="451"/>
    </location>
</feature>
<reference evidence="11 12" key="1">
    <citation type="journal article" date="2024" name="Nat. Commun.">
        <title>Phylogenomics reveals the evolutionary origins of lichenization in chlorophyte algae.</title>
        <authorList>
            <person name="Puginier C."/>
            <person name="Libourel C."/>
            <person name="Otte J."/>
            <person name="Skaloud P."/>
            <person name="Haon M."/>
            <person name="Grisel S."/>
            <person name="Petersen M."/>
            <person name="Berrin J.G."/>
            <person name="Delaux P.M."/>
            <person name="Dal Grande F."/>
            <person name="Keller J."/>
        </authorList>
    </citation>
    <scope>NUCLEOTIDE SEQUENCE [LARGE SCALE GENOMIC DNA]</scope>
    <source>
        <strain evidence="11 12">SAG 2036</strain>
    </source>
</reference>
<sequence length="494" mass="53893">MADAELTQAGVFITRTGPARTVAVGAACPASMHRPGVWRMDDYELHKQLYKGKASILYSATCKKSGIPVALKLYRKPRLSELNWFQVNREIQLHSSLKHEFIIDFFAAFEDADNVYIVQEYAVGGDLYGELKRCGGRFKDKNVARDILMPCMLALQYCHQKGVIHRDIKPENILLTQHKHIRLADFGLSIDATLERPVTRAGTLDYMAPEVLTCPEKNRPEENKDKAIFVYTQLVDAWAMGILAFECLSGRPPFERSTRTETYEHIMYRKHSCPTYFSKDSVDFIARALSKVASKRASISELLAHPWIAQYSNPKDSRIPAYHPTPVPAAQAKAGEEGGAPSSVLDAGKALSSTGEASGHSGDSLAETVRPGGGNRPVPVMPTYSHPELMPPVQIPHMQPPPPSRSLSKGPSRPPALTIQPVASGELPSPGFPSPAGNYPSPNVVVPPKSKFGTGIGSDGSQDLTGVVDKHASAIPHPPTHHGVSHAAREDQAH</sequence>
<evidence type="ECO:0000313" key="12">
    <source>
        <dbReference type="Proteomes" id="UP001465755"/>
    </source>
</evidence>
<keyword evidence="12" id="KW-1185">Reference proteome</keyword>
<dbReference type="EMBL" id="JALJOQ010000200">
    <property type="protein sequence ID" value="KAK9789936.1"/>
    <property type="molecule type" value="Genomic_DNA"/>
</dbReference>
<evidence type="ECO:0000256" key="6">
    <source>
        <dbReference type="PIRSR" id="PIRSR630616-1"/>
    </source>
</evidence>
<feature type="compositionally biased region" description="Pro residues" evidence="9">
    <location>
        <begin position="389"/>
        <end position="404"/>
    </location>
</feature>
<comment type="caution">
    <text evidence="11">The sequence shown here is derived from an EMBL/GenBank/DDBJ whole genome shotgun (WGS) entry which is preliminary data.</text>
</comment>
<keyword evidence="3 7" id="KW-0547">Nucleotide-binding</keyword>
<feature type="binding site" evidence="7">
    <location>
        <position position="185"/>
    </location>
    <ligand>
        <name>ATP</name>
        <dbReference type="ChEBI" id="CHEBI:30616"/>
    </ligand>
</feature>
<feature type="active site" description="Proton acceptor" evidence="6">
    <location>
        <position position="167"/>
    </location>
</feature>
<feature type="region of interest" description="Disordered" evidence="9">
    <location>
        <begin position="319"/>
        <end position="494"/>
    </location>
</feature>
<keyword evidence="2" id="KW-0808">Transferase</keyword>
<evidence type="ECO:0000256" key="3">
    <source>
        <dbReference type="ARBA" id="ARBA00022741"/>
    </source>
</evidence>
<evidence type="ECO:0000259" key="10">
    <source>
        <dbReference type="PROSITE" id="PS50011"/>
    </source>
</evidence>
<evidence type="ECO:0000256" key="1">
    <source>
        <dbReference type="ARBA" id="ARBA00022527"/>
    </source>
</evidence>
<evidence type="ECO:0000256" key="5">
    <source>
        <dbReference type="ARBA" id="ARBA00022840"/>
    </source>
</evidence>
<gene>
    <name evidence="11" type="ORF">WJX73_001902</name>
</gene>
<dbReference type="FunFam" id="1.10.510.10:FF:000813">
    <property type="entry name" value="Aurora-like kinase"/>
    <property type="match status" value="1"/>
</dbReference>
<evidence type="ECO:0000256" key="9">
    <source>
        <dbReference type="SAM" id="MobiDB-lite"/>
    </source>
</evidence>
<feature type="cross-link" description="Glycyl lysine isopeptide (Lys-Gly) (interchain with G-Cter in SUMO2)" evidence="8">
    <location>
        <position position="169"/>
    </location>
</feature>
<dbReference type="SUPFAM" id="SSF56112">
    <property type="entry name" value="Protein kinase-like (PK-like)"/>
    <property type="match status" value="1"/>
</dbReference>
<feature type="domain" description="Protein kinase" evidence="10">
    <location>
        <begin position="43"/>
        <end position="308"/>
    </location>
</feature>
<dbReference type="AlphaFoldDB" id="A0AAW1NQ19"/>
<dbReference type="Pfam" id="PF00069">
    <property type="entry name" value="Pkinase"/>
    <property type="match status" value="1"/>
</dbReference>
<dbReference type="Proteomes" id="UP001465755">
    <property type="component" value="Unassembled WGS sequence"/>
</dbReference>
<feature type="binding site" evidence="7">
    <location>
        <position position="72"/>
    </location>
    <ligand>
        <name>ATP</name>
        <dbReference type="ChEBI" id="CHEBI:30616"/>
    </ligand>
</feature>
<name>A0AAW1NQ19_9CHLO</name>